<reference evidence="10 11" key="1">
    <citation type="submission" date="2018-07" db="EMBL/GenBank/DDBJ databases">
        <title>Genome sequencing of rice bacterial endophytes.</title>
        <authorList>
            <person name="Venturi V."/>
        </authorList>
    </citation>
    <scope>NUCLEOTIDE SEQUENCE [LARGE SCALE GENOMIC DNA]</scope>
    <source>
        <strain evidence="10 11">AG1002</strain>
    </source>
</reference>
<evidence type="ECO:0000256" key="3">
    <source>
        <dbReference type="ARBA" id="ARBA00022695"/>
    </source>
</evidence>
<dbReference type="PROSITE" id="PS50878">
    <property type="entry name" value="RT_POL"/>
    <property type="match status" value="1"/>
</dbReference>
<keyword evidence="5" id="KW-0460">Magnesium</keyword>
<evidence type="ECO:0000256" key="8">
    <source>
        <dbReference type="ARBA" id="ARBA00048173"/>
    </source>
</evidence>
<evidence type="ECO:0000256" key="2">
    <source>
        <dbReference type="ARBA" id="ARBA00022679"/>
    </source>
</evidence>
<keyword evidence="2" id="KW-0808">Transferase</keyword>
<dbReference type="RefSeq" id="WP_115945671.1">
    <property type="nucleotide sequence ID" value="NZ_QRDL01000002.1"/>
</dbReference>
<dbReference type="InterPro" id="IPR051083">
    <property type="entry name" value="GrpII_Intron_Splice-Mob/Def"/>
</dbReference>
<dbReference type="GO" id="GO:0046872">
    <property type="term" value="F:metal ion binding"/>
    <property type="evidence" value="ECO:0007669"/>
    <property type="project" value="UniProtKB-KW"/>
</dbReference>
<dbReference type="InterPro" id="IPR000477">
    <property type="entry name" value="RT_dom"/>
</dbReference>
<dbReference type="Proteomes" id="UP000256988">
    <property type="component" value="Unassembled WGS sequence"/>
</dbReference>
<dbReference type="InterPro" id="IPR000123">
    <property type="entry name" value="Reverse_transcriptase_msDNA"/>
</dbReference>
<dbReference type="Pfam" id="PF00078">
    <property type="entry name" value="RVT_1"/>
    <property type="match status" value="1"/>
</dbReference>
<dbReference type="EMBL" id="QRDL01000002">
    <property type="protein sequence ID" value="RED07055.1"/>
    <property type="molecule type" value="Genomic_DNA"/>
</dbReference>
<evidence type="ECO:0000256" key="4">
    <source>
        <dbReference type="ARBA" id="ARBA00022723"/>
    </source>
</evidence>
<comment type="catalytic activity">
    <reaction evidence="8">
        <text>DNA(n) + a 2'-deoxyribonucleoside 5'-triphosphate = DNA(n+1) + diphosphate</text>
        <dbReference type="Rhea" id="RHEA:22508"/>
        <dbReference type="Rhea" id="RHEA-COMP:17339"/>
        <dbReference type="Rhea" id="RHEA-COMP:17340"/>
        <dbReference type="ChEBI" id="CHEBI:33019"/>
        <dbReference type="ChEBI" id="CHEBI:61560"/>
        <dbReference type="ChEBI" id="CHEBI:173112"/>
        <dbReference type="EC" id="2.7.7.49"/>
    </reaction>
</comment>
<comment type="similarity">
    <text evidence="7">Belongs to the bacterial reverse transcriptase family.</text>
</comment>
<keyword evidence="3" id="KW-0548">Nucleotidyltransferase</keyword>
<dbReference type="PRINTS" id="PR00866">
    <property type="entry name" value="RNADNAPOLMS"/>
</dbReference>
<dbReference type="AlphaFoldDB" id="A0A3D9EXS6"/>
<keyword evidence="6 10" id="KW-0695">RNA-directed DNA polymerase</keyword>
<dbReference type="PANTHER" id="PTHR34047:SF7">
    <property type="entry name" value="RNA-DIRECTED DNA POLYMERASE"/>
    <property type="match status" value="1"/>
</dbReference>
<evidence type="ECO:0000256" key="1">
    <source>
        <dbReference type="ARBA" id="ARBA00012493"/>
    </source>
</evidence>
<proteinExistence type="inferred from homology"/>
<sequence>MAKPDEFLDLPLQPPIKIKNNKELADFLEIKVNKLTYYAYHLDDRKKYTTFEIKKRSGGLRKIDAPIKGLKDIHRQVLLKLDPYYKPRSCVFAYIKKRGIVENADLHKGQRWILRIDLVDFFNTITFERLKGLFASQPFSMSENASRTLSMICTKDGHLTQGSPASPLLSNIICRGLDYKLKEISAKNKCYYSRYADDIFISNNGAIFPNAIAEKKSDGSVELNPQILSTIYDAGFSPNKEKITLRSRAERQIVAGVIVNRKTNTPREYIKSIRATLYSWRKYGLESAEEYWLKHIFRQSPHGDNQPRMRWVLRGQINHVGHVKGYSDPVYIGLAKKLKSLDPTFKFNEQNAIDFVREEIHIYSEGITDRKHLENALLSLKSQGLFTELNLVFRETSTDSKKQGSAALRSLCETLCAATQKHLTICLFDRDEKEITESMGGSTRTYKDHGNNVWSLIIPAPEFRTLTSFCIEHLYRDEQLYQYDQEGRRLYSNSEFDDNQCHRDPDKLVFQKHPNKKALILDDAVIDITTKTNVALPKNKFADYISSKTAPFDDMDFSGFIPTFDQIIEIAARYTSNK</sequence>
<protein>
    <recommendedName>
        <fullName evidence="1">RNA-directed DNA polymerase</fullName>
        <ecNumber evidence="1">2.7.7.49</ecNumber>
    </recommendedName>
</protein>
<evidence type="ECO:0000256" key="5">
    <source>
        <dbReference type="ARBA" id="ARBA00022842"/>
    </source>
</evidence>
<evidence type="ECO:0000256" key="6">
    <source>
        <dbReference type="ARBA" id="ARBA00022918"/>
    </source>
</evidence>
<name>A0A3D9EXS6_ECTOL</name>
<keyword evidence="4" id="KW-0479">Metal-binding</keyword>
<dbReference type="GO" id="GO:0003723">
    <property type="term" value="F:RNA binding"/>
    <property type="evidence" value="ECO:0007669"/>
    <property type="project" value="InterPro"/>
</dbReference>
<dbReference type="CDD" id="cd03487">
    <property type="entry name" value="RT_Bac_retron_II"/>
    <property type="match status" value="1"/>
</dbReference>
<accession>A0A3D9EXS6</accession>
<gene>
    <name evidence="10" type="ORF">DFO60_1561</name>
</gene>
<dbReference type="GO" id="GO:0003964">
    <property type="term" value="F:RNA-directed DNA polymerase activity"/>
    <property type="evidence" value="ECO:0007669"/>
    <property type="project" value="UniProtKB-KW"/>
</dbReference>
<organism evidence="10 11">
    <name type="scientific">Ectopseudomonas oleovorans</name>
    <name type="common">Pseudomonas oleovorans</name>
    <dbReference type="NCBI Taxonomy" id="301"/>
    <lineage>
        <taxon>Bacteria</taxon>
        <taxon>Pseudomonadati</taxon>
        <taxon>Pseudomonadota</taxon>
        <taxon>Gammaproteobacteria</taxon>
        <taxon>Pseudomonadales</taxon>
        <taxon>Pseudomonadaceae</taxon>
        <taxon>Ectopseudomonas</taxon>
    </lineage>
</organism>
<dbReference type="PANTHER" id="PTHR34047">
    <property type="entry name" value="NUCLEAR INTRON MATURASE 1, MITOCHONDRIAL-RELATED"/>
    <property type="match status" value="1"/>
</dbReference>
<feature type="domain" description="Reverse transcriptase" evidence="9">
    <location>
        <begin position="34"/>
        <end position="259"/>
    </location>
</feature>
<comment type="caution">
    <text evidence="10">The sequence shown here is derived from an EMBL/GenBank/DDBJ whole genome shotgun (WGS) entry which is preliminary data.</text>
</comment>
<evidence type="ECO:0000313" key="11">
    <source>
        <dbReference type="Proteomes" id="UP000256988"/>
    </source>
</evidence>
<dbReference type="EC" id="2.7.7.49" evidence="1"/>
<evidence type="ECO:0000313" key="10">
    <source>
        <dbReference type="EMBL" id="RED07055.1"/>
    </source>
</evidence>
<evidence type="ECO:0000256" key="7">
    <source>
        <dbReference type="ARBA" id="ARBA00034120"/>
    </source>
</evidence>
<evidence type="ECO:0000259" key="9">
    <source>
        <dbReference type="PROSITE" id="PS50878"/>
    </source>
</evidence>